<evidence type="ECO:0000313" key="10">
    <source>
        <dbReference type="Proteomes" id="UP000199079"/>
    </source>
</evidence>
<evidence type="ECO:0000256" key="5">
    <source>
        <dbReference type="PIRNR" id="PIRNR001589"/>
    </source>
</evidence>
<dbReference type="NCBIfam" id="TIGR01536">
    <property type="entry name" value="asn_synth_AEB"/>
    <property type="match status" value="1"/>
</dbReference>
<dbReference type="PROSITE" id="PS51278">
    <property type="entry name" value="GATASE_TYPE_2"/>
    <property type="match status" value="1"/>
</dbReference>
<dbReference type="InterPro" id="IPR001962">
    <property type="entry name" value="Asn_synthase"/>
</dbReference>
<dbReference type="PANTHER" id="PTHR43284">
    <property type="entry name" value="ASPARAGINE SYNTHETASE (GLUTAMINE-HYDROLYZING)"/>
    <property type="match status" value="1"/>
</dbReference>
<keyword evidence="2 5" id="KW-0547">Nucleotide-binding</keyword>
<dbReference type="SUPFAM" id="SSF56235">
    <property type="entry name" value="N-terminal nucleophile aminohydrolases (Ntn hydrolases)"/>
    <property type="match status" value="1"/>
</dbReference>
<feature type="active site" description="For GATase activity" evidence="6">
    <location>
        <position position="2"/>
    </location>
</feature>
<evidence type="ECO:0000256" key="7">
    <source>
        <dbReference type="PIRSR" id="PIRSR001589-2"/>
    </source>
</evidence>
<keyword evidence="6" id="KW-0028">Amino-acid biosynthesis</keyword>
<keyword evidence="4 6" id="KW-0315">Glutamine amidotransferase</keyword>
<dbReference type="PIRSF" id="PIRSF001589">
    <property type="entry name" value="Asn_synthetase_glu-h"/>
    <property type="match status" value="1"/>
</dbReference>
<feature type="binding site" evidence="7">
    <location>
        <position position="113"/>
    </location>
    <ligand>
        <name>L-glutamine</name>
        <dbReference type="ChEBI" id="CHEBI:58359"/>
    </ligand>
</feature>
<dbReference type="Gene3D" id="3.60.20.10">
    <property type="entry name" value="Glutamine Phosphoribosylpyrophosphate, subunit 1, domain 1"/>
    <property type="match status" value="1"/>
</dbReference>
<dbReference type="InterPro" id="IPR014729">
    <property type="entry name" value="Rossmann-like_a/b/a_fold"/>
</dbReference>
<evidence type="ECO:0000313" key="9">
    <source>
        <dbReference type="EMBL" id="SDY33080.1"/>
    </source>
</evidence>
<protein>
    <recommendedName>
        <fullName evidence="5">Putative asparagine synthetase [glutamine-hydrolyzing]</fullName>
        <ecNumber evidence="5">6.3.5.4</ecNumber>
    </recommendedName>
</protein>
<dbReference type="CDD" id="cd00712">
    <property type="entry name" value="AsnB"/>
    <property type="match status" value="1"/>
</dbReference>
<name>A0A1H3IZC9_9EURY</name>
<evidence type="ECO:0000256" key="6">
    <source>
        <dbReference type="PIRSR" id="PIRSR001589-1"/>
    </source>
</evidence>
<dbReference type="Pfam" id="PF00733">
    <property type="entry name" value="Asn_synthase"/>
    <property type="match status" value="1"/>
</dbReference>
<dbReference type="EC" id="6.3.5.4" evidence="5"/>
<gene>
    <name evidence="9" type="ORF">SAMN05216564_104324</name>
</gene>
<evidence type="ECO:0000256" key="3">
    <source>
        <dbReference type="ARBA" id="ARBA00022840"/>
    </source>
</evidence>
<reference evidence="10" key="1">
    <citation type="submission" date="2016-10" db="EMBL/GenBank/DDBJ databases">
        <authorList>
            <person name="Varghese N."/>
            <person name="Submissions S."/>
        </authorList>
    </citation>
    <scope>NUCLEOTIDE SEQUENCE [LARGE SCALE GENOMIC DNA]</scope>
    <source>
        <strain evidence="10">DC30,IBRC 10041,KCTC 4046</strain>
    </source>
</reference>
<dbReference type="GO" id="GO:0006529">
    <property type="term" value="P:asparagine biosynthetic process"/>
    <property type="evidence" value="ECO:0007669"/>
    <property type="project" value="UniProtKB-KW"/>
</dbReference>
<dbReference type="InterPro" id="IPR029055">
    <property type="entry name" value="Ntn_hydrolases_N"/>
</dbReference>
<dbReference type="CDD" id="cd01991">
    <property type="entry name" value="Asn_synthase_B_C"/>
    <property type="match status" value="1"/>
</dbReference>
<dbReference type="Gene3D" id="3.40.50.620">
    <property type="entry name" value="HUPs"/>
    <property type="match status" value="1"/>
</dbReference>
<evidence type="ECO:0000256" key="4">
    <source>
        <dbReference type="ARBA" id="ARBA00022962"/>
    </source>
</evidence>
<keyword evidence="6" id="KW-0061">Asparagine biosynthesis</keyword>
<dbReference type="EMBL" id="FNPC01000004">
    <property type="protein sequence ID" value="SDY33080.1"/>
    <property type="molecule type" value="Genomic_DNA"/>
</dbReference>
<dbReference type="Proteomes" id="UP000199079">
    <property type="component" value="Unassembled WGS sequence"/>
</dbReference>
<evidence type="ECO:0000259" key="8">
    <source>
        <dbReference type="PROSITE" id="PS51278"/>
    </source>
</evidence>
<evidence type="ECO:0000256" key="1">
    <source>
        <dbReference type="ARBA" id="ARBA00005752"/>
    </source>
</evidence>
<dbReference type="GO" id="GO:0005524">
    <property type="term" value="F:ATP binding"/>
    <property type="evidence" value="ECO:0007669"/>
    <property type="project" value="UniProtKB-KW"/>
</dbReference>
<dbReference type="Pfam" id="PF13537">
    <property type="entry name" value="GATase_7"/>
    <property type="match status" value="1"/>
</dbReference>
<comment type="similarity">
    <text evidence="1">Belongs to the asparagine synthetase family.</text>
</comment>
<dbReference type="InterPro" id="IPR033738">
    <property type="entry name" value="AsnB_N"/>
</dbReference>
<dbReference type="SUPFAM" id="SSF52402">
    <property type="entry name" value="Adenine nucleotide alpha hydrolases-like"/>
    <property type="match status" value="1"/>
</dbReference>
<dbReference type="GO" id="GO:0004066">
    <property type="term" value="F:asparagine synthase (glutamine-hydrolyzing) activity"/>
    <property type="evidence" value="ECO:0007669"/>
    <property type="project" value="UniProtKB-EC"/>
</dbReference>
<dbReference type="RefSeq" id="WP_092732293.1">
    <property type="nucleotide sequence ID" value="NZ_FNPC01000004.1"/>
</dbReference>
<dbReference type="InterPro" id="IPR017932">
    <property type="entry name" value="GATase_2_dom"/>
</dbReference>
<feature type="domain" description="Glutamine amidotransferase type-2" evidence="8">
    <location>
        <begin position="2"/>
        <end position="226"/>
    </location>
</feature>
<organism evidence="9 10">
    <name type="scientific">Halopenitus persicus</name>
    <dbReference type="NCBI Taxonomy" id="1048396"/>
    <lineage>
        <taxon>Archaea</taxon>
        <taxon>Methanobacteriati</taxon>
        <taxon>Methanobacteriota</taxon>
        <taxon>Stenosarchaea group</taxon>
        <taxon>Halobacteria</taxon>
        <taxon>Halobacteriales</taxon>
        <taxon>Haloferacaceae</taxon>
        <taxon>Halopenitus</taxon>
    </lineage>
</organism>
<dbReference type="InterPro" id="IPR006426">
    <property type="entry name" value="Asn_synth_AEB"/>
</dbReference>
<keyword evidence="10" id="KW-1185">Reference proteome</keyword>
<feature type="binding site" evidence="7">
    <location>
        <begin position="384"/>
        <end position="385"/>
    </location>
    <ligand>
        <name>ATP</name>
        <dbReference type="ChEBI" id="CHEBI:30616"/>
    </ligand>
</feature>
<dbReference type="OrthoDB" id="8692at2157"/>
<evidence type="ECO:0000256" key="2">
    <source>
        <dbReference type="ARBA" id="ARBA00022741"/>
    </source>
</evidence>
<accession>A0A1H3IZC9</accession>
<dbReference type="PANTHER" id="PTHR43284:SF1">
    <property type="entry name" value="ASPARAGINE SYNTHETASE"/>
    <property type="match status" value="1"/>
</dbReference>
<sequence length="651" mass="71485">MCGIWGYVGTDTGIPVQDAWDGLCNLDDRGPDDWGLYTDTTGKIVDEDAVGESDCSVALGNRRLSILDLSAAGNQPMTVNGRYWLIYNGEVYNYRELRDDLREKGYAFDSDSDTEVVLCAYREYGADCVELFRGMFAFAIWDTATDRLFAARDRFGIKPFYYDATGSGIAFASEITSLLAGSVTDPVVDPVAIDGFLALGSVPAPKTILRDVCSLPPGTTLEFDQSTGDREIRRYWQPTFGSTAMDGEERPTRGSTGVSDRVRELFLDSIELRMRSDVPVGAFLSGGLDSSAIVAGITDRRESETPLHTFSIDFDDSDYSEGSFAREVAAEFGTEHHSRTVSAEDVRDQLPEIIEQMDQPTVDGVNTFFVSQLAAQANLSVALSGLGSDELFYGYPTFDRVPILARAARVANRLPDGIQTILAKAFDVADGVAPTTYAGHLADVLRSSAPFGSAYAAARGLFTRSQRRKLLADESVTDWGNEINIEIENTLSDATLSEAVSHTELTWYMHNQLLRDTDAMSMGHSLEVRVPFLDAELADFVMSTPAAAKQEGEKGVLKDAVADAVPSVVLDRKKTGFTFPFENWLSGELAPVVDDALSERRLSKTQIERAGAEDIRQRFENGDVHWSRLWALVVLSLWIDTHITNHKRASS</sequence>
<dbReference type="GO" id="GO:0005829">
    <property type="term" value="C:cytosol"/>
    <property type="evidence" value="ECO:0007669"/>
    <property type="project" value="TreeGrafter"/>
</dbReference>
<dbReference type="AlphaFoldDB" id="A0A1H3IZC9"/>
<comment type="catalytic activity">
    <reaction evidence="5">
        <text>L-aspartate + L-glutamine + ATP + H2O = L-asparagine + L-glutamate + AMP + diphosphate + H(+)</text>
        <dbReference type="Rhea" id="RHEA:12228"/>
        <dbReference type="ChEBI" id="CHEBI:15377"/>
        <dbReference type="ChEBI" id="CHEBI:15378"/>
        <dbReference type="ChEBI" id="CHEBI:29985"/>
        <dbReference type="ChEBI" id="CHEBI:29991"/>
        <dbReference type="ChEBI" id="CHEBI:30616"/>
        <dbReference type="ChEBI" id="CHEBI:33019"/>
        <dbReference type="ChEBI" id="CHEBI:58048"/>
        <dbReference type="ChEBI" id="CHEBI:58359"/>
        <dbReference type="ChEBI" id="CHEBI:456215"/>
        <dbReference type="EC" id="6.3.5.4"/>
    </reaction>
</comment>
<proteinExistence type="inferred from homology"/>
<keyword evidence="3 5" id="KW-0067">ATP-binding</keyword>
<feature type="binding site" evidence="7">
    <location>
        <position position="312"/>
    </location>
    <ligand>
        <name>ATP</name>
        <dbReference type="ChEBI" id="CHEBI:30616"/>
    </ligand>
</feature>
<dbReference type="InterPro" id="IPR051786">
    <property type="entry name" value="ASN_synthetase/amidase"/>
</dbReference>